<reference evidence="1" key="1">
    <citation type="submission" date="2022-06" db="EMBL/GenBank/DDBJ databases">
        <title>Phylogenomic reconstructions and comparative analyses of Kickxellomycotina fungi.</title>
        <authorList>
            <person name="Reynolds N.K."/>
            <person name="Stajich J.E."/>
            <person name="Barry K."/>
            <person name="Grigoriev I.V."/>
            <person name="Crous P."/>
            <person name="Smith M.E."/>
        </authorList>
    </citation>
    <scope>NUCLEOTIDE SEQUENCE</scope>
    <source>
        <strain evidence="1">RSA 2271</strain>
    </source>
</reference>
<proteinExistence type="predicted"/>
<keyword evidence="2" id="KW-1185">Reference proteome</keyword>
<evidence type="ECO:0000313" key="1">
    <source>
        <dbReference type="EMBL" id="KAJ1673280.1"/>
    </source>
</evidence>
<evidence type="ECO:0000313" key="2">
    <source>
        <dbReference type="Proteomes" id="UP001145114"/>
    </source>
</evidence>
<comment type="caution">
    <text evidence="1">The sequence shown here is derived from an EMBL/GenBank/DDBJ whole genome shotgun (WGS) entry which is preliminary data.</text>
</comment>
<dbReference type="EC" id="3.6.5.5" evidence="1"/>
<dbReference type="EMBL" id="JAMZIH010007152">
    <property type="protein sequence ID" value="KAJ1673280.1"/>
    <property type="molecule type" value="Genomic_DNA"/>
</dbReference>
<gene>
    <name evidence="1" type="primary">VPS1_1</name>
    <name evidence="1" type="ORF">EV182_005544</name>
</gene>
<dbReference type="Proteomes" id="UP001145114">
    <property type="component" value="Unassembled WGS sequence"/>
</dbReference>
<protein>
    <submittedName>
        <fullName evidence="1">Vacuolar protein sorting-associated protein 1</fullName>
        <ecNumber evidence="1">3.6.5.5</ecNumber>
    </submittedName>
</protein>
<accession>A0ACC1H9U3</accession>
<sequence>NELHQLGEPVDSTGDVSNMLLSIIPEFCNDFRAVIEGKSNDMPAFELSGGARISFVFHEIFTNGIKAIDPLEEIKDVDIRTLLCNSAGSSPALFVATNAFETIVKKQIKRLESPCLRCVTLIYEELVRIVDRLLTKQVFKRFPDLKEEFGRVVIEFLKNALIPTNTLVEDMVSMEQCYINTAHPDFIGGQGAITRVNERLHPAKGSANDRSVQKEAEPPVDRITELDNEMNIHGKGSTSGSIFGSFISTKRSKNPMDAPFPTLKPTGTLSERERTEIEVIKLLIKSYFNIVKRTTIDMVPKAIMLKLVNHSKQDLQRELLKRLYNPESIKNVMKESDATVKRRKECKDMVKALEKADE</sequence>
<feature type="non-terminal residue" evidence="1">
    <location>
        <position position="1"/>
    </location>
</feature>
<keyword evidence="1" id="KW-0378">Hydrolase</keyword>
<feature type="non-terminal residue" evidence="1">
    <location>
        <position position="358"/>
    </location>
</feature>
<organism evidence="1 2">
    <name type="scientific">Spiromyces aspiralis</name>
    <dbReference type="NCBI Taxonomy" id="68401"/>
    <lineage>
        <taxon>Eukaryota</taxon>
        <taxon>Fungi</taxon>
        <taxon>Fungi incertae sedis</taxon>
        <taxon>Zoopagomycota</taxon>
        <taxon>Kickxellomycotina</taxon>
        <taxon>Kickxellomycetes</taxon>
        <taxon>Kickxellales</taxon>
        <taxon>Kickxellaceae</taxon>
        <taxon>Spiromyces</taxon>
    </lineage>
</organism>
<name>A0ACC1H9U3_9FUNG</name>